<feature type="domain" description="NAD-dependent epimerase/dehydratase" evidence="2">
    <location>
        <begin position="5"/>
        <end position="129"/>
    </location>
</feature>
<dbReference type="AlphaFoldDB" id="A0A4V1Z139"/>
<dbReference type="InterPro" id="IPR013549">
    <property type="entry name" value="DUF1731"/>
</dbReference>
<gene>
    <name evidence="4" type="ORF">ETU37_21235</name>
</gene>
<sequence>MRFVLAGASGFLGTAWRDHLAREGHEVVRLVRGEALSANESSWDPMTGSVDRDVIESADVVACLSGANLAHFPWTESYKRTFVTSRTATTRTLAAAIAASDRKPTFLAQNGIAGYGDRGDSVVTEKSPTDADTFMGTVTREWQACTEPAGEAGARVVVMRSGVALDRRGGALKPMLRQFKAGVGGPIGSGEQYFSTISLVDWLRAATWLAGNDAAEGAYNLTAPQQTTQAEFTAQLAELLHRPKLVRAPAFAIRTLLRDVSSELLGSTRVEPRRLLDEGFVFEHPTLETRLLSALGRI</sequence>
<evidence type="ECO:0000256" key="1">
    <source>
        <dbReference type="ARBA" id="ARBA00009353"/>
    </source>
</evidence>
<name>A0A4V1Z139_9ACTN</name>
<dbReference type="EMBL" id="SDPU01000035">
    <property type="protein sequence ID" value="RYU09566.1"/>
    <property type="molecule type" value="Genomic_DNA"/>
</dbReference>
<evidence type="ECO:0000259" key="3">
    <source>
        <dbReference type="Pfam" id="PF08338"/>
    </source>
</evidence>
<dbReference type="Pfam" id="PF08338">
    <property type="entry name" value="DUF1731"/>
    <property type="match status" value="1"/>
</dbReference>
<dbReference type="Gene3D" id="3.40.50.720">
    <property type="entry name" value="NAD(P)-binding Rossmann-like Domain"/>
    <property type="match status" value="1"/>
</dbReference>
<dbReference type="InterPro" id="IPR036291">
    <property type="entry name" value="NAD(P)-bd_dom_sf"/>
</dbReference>
<comment type="similarity">
    <text evidence="1">Belongs to the NAD(P)-dependent epimerase/dehydratase family. SDR39U1 subfamily.</text>
</comment>
<dbReference type="Pfam" id="PF01370">
    <property type="entry name" value="Epimerase"/>
    <property type="match status" value="1"/>
</dbReference>
<dbReference type="InterPro" id="IPR010099">
    <property type="entry name" value="SDR39U1"/>
</dbReference>
<proteinExistence type="inferred from homology"/>
<dbReference type="PANTHER" id="PTHR11092:SF0">
    <property type="entry name" value="EPIMERASE FAMILY PROTEIN SDR39U1"/>
    <property type="match status" value="1"/>
</dbReference>
<keyword evidence="5" id="KW-1185">Reference proteome</keyword>
<feature type="domain" description="DUF1731" evidence="3">
    <location>
        <begin position="248"/>
        <end position="289"/>
    </location>
</feature>
<comment type="caution">
    <text evidence="4">The sequence shown here is derived from an EMBL/GenBank/DDBJ whole genome shotgun (WGS) entry which is preliminary data.</text>
</comment>
<organism evidence="4 5">
    <name type="scientific">Nocardioides iriomotensis</name>
    <dbReference type="NCBI Taxonomy" id="715784"/>
    <lineage>
        <taxon>Bacteria</taxon>
        <taxon>Bacillati</taxon>
        <taxon>Actinomycetota</taxon>
        <taxon>Actinomycetes</taxon>
        <taxon>Propionibacteriales</taxon>
        <taxon>Nocardioidaceae</taxon>
        <taxon>Nocardioides</taxon>
    </lineage>
</organism>
<dbReference type="OrthoDB" id="9801773at2"/>
<evidence type="ECO:0000313" key="5">
    <source>
        <dbReference type="Proteomes" id="UP000291189"/>
    </source>
</evidence>
<protein>
    <submittedName>
        <fullName evidence="4">TIGR01777 family protein</fullName>
    </submittedName>
</protein>
<evidence type="ECO:0000313" key="4">
    <source>
        <dbReference type="EMBL" id="RYU09566.1"/>
    </source>
</evidence>
<dbReference type="NCBIfam" id="TIGR01777">
    <property type="entry name" value="yfcH"/>
    <property type="match status" value="1"/>
</dbReference>
<accession>A0A4V1Z139</accession>
<dbReference type="PANTHER" id="PTHR11092">
    <property type="entry name" value="SUGAR NUCLEOTIDE EPIMERASE RELATED"/>
    <property type="match status" value="1"/>
</dbReference>
<dbReference type="RefSeq" id="WP_129989331.1">
    <property type="nucleotide sequence ID" value="NZ_SDPU01000035.1"/>
</dbReference>
<reference evidence="4 5" key="1">
    <citation type="submission" date="2019-01" db="EMBL/GenBank/DDBJ databases">
        <title>Nocardioides guangzhouensis sp. nov., an actinobacterium isolated from soil.</title>
        <authorList>
            <person name="Fu Y."/>
            <person name="Cai Y."/>
            <person name="Lin Z."/>
            <person name="Chen P."/>
        </authorList>
    </citation>
    <scope>NUCLEOTIDE SEQUENCE [LARGE SCALE GENOMIC DNA]</scope>
    <source>
        <strain evidence="4 5">NBRC 105384</strain>
    </source>
</reference>
<dbReference type="Proteomes" id="UP000291189">
    <property type="component" value="Unassembled WGS sequence"/>
</dbReference>
<dbReference type="InterPro" id="IPR001509">
    <property type="entry name" value="Epimerase_deHydtase"/>
</dbReference>
<dbReference type="SUPFAM" id="SSF51735">
    <property type="entry name" value="NAD(P)-binding Rossmann-fold domains"/>
    <property type="match status" value="1"/>
</dbReference>
<evidence type="ECO:0000259" key="2">
    <source>
        <dbReference type="Pfam" id="PF01370"/>
    </source>
</evidence>